<name>A0ACC3N1C9_9PEZI</name>
<evidence type="ECO:0000313" key="1">
    <source>
        <dbReference type="EMBL" id="KAK3708043.1"/>
    </source>
</evidence>
<sequence length="1108" mass="124102">MSYAQLLDPKGFEKSKRKATSYGPQQVRKPASSTQAAELESSPMKFDSKALLNPKAAFGRSKNTSANTASNGSAFEEDKEQSSATNDDGAADHHPGMSDMIERQYNVTKRDAPPPKKRKSEVLGDDEEDAEHKKAKSTFNASTNSGPLGEYLKSQREKGAAEAGPSTDPIDLTNDDEDEVVFVSESIGDGSKEVCLGRLHVQANAYRIPRPRREQNGAVGSDMWPQTRANFRRIQAKDHIIELYDSSSGGGTGAKFGTVDFKAASAICPLLDGSNVNKLKLKIFVDPFKRQKNESAGSKVSRHLSLSIMLYAPRDKARGIGTFLSQKGLFLSAPLNTRGVEYYNPHVPETLGAPRTMARKPQSSQLTYGVNRTQEEMVREASNMFDKLVNHADLPEMVPDVKIILTPLMEHQKQALYFLTEHERADYNDSKDDSRFSLWKSRTTNRGQIWYNIVTNHELKQEPEPVRGGILADMMGLGKTLSILALITNTLDEARAFGETWPPNDMGDVERNAKATLIICPKSVLSNWAEQVKLHTRQDRLKVFTYHGSNRTQDLEELARNNIVLTSYSTAAVEFGDKSRKRNALASIQWFRIVLDEAHQIRTQSTQVSQACCALFAQRRWSVTGTPVQNRLDDLGALIKFLRIKPFDDGKAWAQHILLPFKNGNEEALRHLRLIVDGVTLRRQKDKIGLTERRENRIRLDFSDEEMVIYSQFSKASNLKLQLMMKNDNRLRGKSYAHVLKSLSRLRAICAHGREMLNDDDLQELEGLTAGTAIDLGDGPEEGPDDTFITDRHAYETLHMMVESEVDQCINCSRKIGDKKVDPDAAEDTPEDSEDEDESAASSAGHDTMGYLTPCYHLICPGCKDKFVNNAVPKLTSDHYHVCSYCENYVRFGLFKLRRSGLKSMLDARNNANKKGAKWDESTYSGPHTKVKALLDDLKQSANETAQLPAGEPPIRSVVFSGWTTYLDLIEYALEENNIGFVRLDGKMSVKARSQVLETFKTDPTATVLLVSIKAGGQGLNFTSASKVYMMEPQFNPGVEQQAIDRVHRLGQKRDVDIKHYIMRDTVEEKILDLQVKKEKLANLSMEKKLSKGEEAKQKMEGLRDLFK</sequence>
<reference evidence="1" key="1">
    <citation type="submission" date="2023-07" db="EMBL/GenBank/DDBJ databases">
        <title>Black Yeasts Isolated from many extreme environments.</title>
        <authorList>
            <person name="Coleine C."/>
            <person name="Stajich J.E."/>
            <person name="Selbmann L."/>
        </authorList>
    </citation>
    <scope>NUCLEOTIDE SEQUENCE</scope>
    <source>
        <strain evidence="1">CCFEE 5714</strain>
    </source>
</reference>
<gene>
    <name evidence="1" type="primary">ssr2_1</name>
    <name evidence="1" type="ORF">LTR37_011736</name>
</gene>
<protein>
    <submittedName>
        <fullName evidence="1">SWI/SNF and RSC complex subunit Ssr2</fullName>
    </submittedName>
</protein>
<organism evidence="1 2">
    <name type="scientific">Vermiconidia calcicola</name>
    <dbReference type="NCBI Taxonomy" id="1690605"/>
    <lineage>
        <taxon>Eukaryota</taxon>
        <taxon>Fungi</taxon>
        <taxon>Dikarya</taxon>
        <taxon>Ascomycota</taxon>
        <taxon>Pezizomycotina</taxon>
        <taxon>Dothideomycetes</taxon>
        <taxon>Dothideomycetidae</taxon>
        <taxon>Mycosphaerellales</taxon>
        <taxon>Extremaceae</taxon>
        <taxon>Vermiconidia</taxon>
    </lineage>
</organism>
<dbReference type="EMBL" id="JAUTXU010000104">
    <property type="protein sequence ID" value="KAK3708043.1"/>
    <property type="molecule type" value="Genomic_DNA"/>
</dbReference>
<dbReference type="Proteomes" id="UP001281147">
    <property type="component" value="Unassembled WGS sequence"/>
</dbReference>
<evidence type="ECO:0000313" key="2">
    <source>
        <dbReference type="Proteomes" id="UP001281147"/>
    </source>
</evidence>
<comment type="caution">
    <text evidence="1">The sequence shown here is derived from an EMBL/GenBank/DDBJ whole genome shotgun (WGS) entry which is preliminary data.</text>
</comment>
<keyword evidence="2" id="KW-1185">Reference proteome</keyword>
<accession>A0ACC3N1C9</accession>
<proteinExistence type="predicted"/>